<dbReference type="SUPFAM" id="SSF46785">
    <property type="entry name" value="Winged helix' DNA-binding domain"/>
    <property type="match status" value="1"/>
</dbReference>
<evidence type="ECO:0000256" key="3">
    <source>
        <dbReference type="ARBA" id="ARBA00023163"/>
    </source>
</evidence>
<dbReference type="InterPro" id="IPR019888">
    <property type="entry name" value="Tscrpt_reg_AsnC-like"/>
</dbReference>
<dbReference type="Pfam" id="PF13412">
    <property type="entry name" value="HTH_24"/>
    <property type="match status" value="1"/>
</dbReference>
<keyword evidence="2" id="KW-0238">DNA-binding</keyword>
<proteinExistence type="predicted"/>
<dbReference type="SUPFAM" id="SSF54909">
    <property type="entry name" value="Dimeric alpha+beta barrel"/>
    <property type="match status" value="1"/>
</dbReference>
<keyword evidence="3" id="KW-0804">Transcription</keyword>
<dbReference type="PRINTS" id="PR00033">
    <property type="entry name" value="HTHASNC"/>
</dbReference>
<dbReference type="Pfam" id="PF01037">
    <property type="entry name" value="AsnC_trans_reg"/>
    <property type="match status" value="1"/>
</dbReference>
<dbReference type="Gene3D" id="1.10.10.10">
    <property type="entry name" value="Winged helix-like DNA-binding domain superfamily/Winged helix DNA-binding domain"/>
    <property type="match status" value="1"/>
</dbReference>
<keyword evidence="1" id="KW-0805">Transcription regulation</keyword>
<feature type="region of interest" description="Disordered" evidence="4">
    <location>
        <begin position="1"/>
        <end position="21"/>
    </location>
</feature>
<feature type="compositionally biased region" description="Basic and acidic residues" evidence="4">
    <location>
        <begin position="1"/>
        <end position="10"/>
    </location>
</feature>
<feature type="domain" description="HTH asnC-type" evidence="5">
    <location>
        <begin position="23"/>
        <end position="84"/>
    </location>
</feature>
<dbReference type="InterPro" id="IPR011991">
    <property type="entry name" value="ArsR-like_HTH"/>
</dbReference>
<dbReference type="InterPro" id="IPR036388">
    <property type="entry name" value="WH-like_DNA-bd_sf"/>
</dbReference>
<evidence type="ECO:0000256" key="2">
    <source>
        <dbReference type="ARBA" id="ARBA00023125"/>
    </source>
</evidence>
<dbReference type="PROSITE" id="PS50956">
    <property type="entry name" value="HTH_ASNC_2"/>
    <property type="match status" value="1"/>
</dbReference>
<evidence type="ECO:0000259" key="5">
    <source>
        <dbReference type="PROSITE" id="PS50956"/>
    </source>
</evidence>
<dbReference type="PANTHER" id="PTHR30154:SF34">
    <property type="entry name" value="TRANSCRIPTIONAL REGULATOR AZLB"/>
    <property type="match status" value="1"/>
</dbReference>
<protein>
    <submittedName>
        <fullName evidence="6">Lrp/AsnC family transcriptional regulator</fullName>
    </submittedName>
</protein>
<dbReference type="PANTHER" id="PTHR30154">
    <property type="entry name" value="LEUCINE-RESPONSIVE REGULATORY PROTEIN"/>
    <property type="match status" value="1"/>
</dbReference>
<comment type="caution">
    <text evidence="6">The sequence shown here is derived from an EMBL/GenBank/DDBJ whole genome shotgun (WGS) entry which is preliminary data.</text>
</comment>
<dbReference type="Proteomes" id="UP001501161">
    <property type="component" value="Unassembled WGS sequence"/>
</dbReference>
<dbReference type="InterPro" id="IPR011008">
    <property type="entry name" value="Dimeric_a/b-barrel"/>
</dbReference>
<dbReference type="SMART" id="SM00344">
    <property type="entry name" value="HTH_ASNC"/>
    <property type="match status" value="1"/>
</dbReference>
<dbReference type="InterPro" id="IPR000485">
    <property type="entry name" value="AsnC-type_HTH_dom"/>
</dbReference>
<dbReference type="InterPro" id="IPR019887">
    <property type="entry name" value="Tscrpt_reg_AsnC/Lrp_C"/>
</dbReference>
<dbReference type="CDD" id="cd00090">
    <property type="entry name" value="HTH_ARSR"/>
    <property type="match status" value="1"/>
</dbReference>
<evidence type="ECO:0000313" key="6">
    <source>
        <dbReference type="EMBL" id="GAA2102824.1"/>
    </source>
</evidence>
<dbReference type="EMBL" id="BAAAMQ010000009">
    <property type="protein sequence ID" value="GAA2102824.1"/>
    <property type="molecule type" value="Genomic_DNA"/>
</dbReference>
<dbReference type="Gene3D" id="3.30.70.920">
    <property type="match status" value="1"/>
</dbReference>
<evidence type="ECO:0000256" key="4">
    <source>
        <dbReference type="SAM" id="MobiDB-lite"/>
    </source>
</evidence>
<sequence>MHAEDHEEHTVPAASPSVDPAPLDALDRRLLTELAADGRVTNAALAKRLGIAESTCLQRVRSLRERGVVRGVHADVDLAALGFPIQAVIKVRLGSHNRDHVASFHQVLAHVPGVLRILHVGGEDDYLLHVAVSSTTQLRDLVLEHLNVHPVVRHTETQLVFEEIAGAGVL</sequence>
<accession>A0ABP5ILQ8</accession>
<gene>
    <name evidence="6" type="ORF">GCM10009726_14050</name>
</gene>
<organism evidence="6 7">
    <name type="scientific">Nocardioides furvisabuli</name>
    <dbReference type="NCBI Taxonomy" id="375542"/>
    <lineage>
        <taxon>Bacteria</taxon>
        <taxon>Bacillati</taxon>
        <taxon>Actinomycetota</taxon>
        <taxon>Actinomycetes</taxon>
        <taxon>Propionibacteriales</taxon>
        <taxon>Nocardioidaceae</taxon>
        <taxon>Nocardioides</taxon>
    </lineage>
</organism>
<feature type="compositionally biased region" description="Low complexity" evidence="4">
    <location>
        <begin position="11"/>
        <end position="21"/>
    </location>
</feature>
<evidence type="ECO:0000313" key="7">
    <source>
        <dbReference type="Proteomes" id="UP001501161"/>
    </source>
</evidence>
<evidence type="ECO:0000256" key="1">
    <source>
        <dbReference type="ARBA" id="ARBA00023015"/>
    </source>
</evidence>
<dbReference type="InterPro" id="IPR036390">
    <property type="entry name" value="WH_DNA-bd_sf"/>
</dbReference>
<keyword evidence="7" id="KW-1185">Reference proteome</keyword>
<reference evidence="7" key="1">
    <citation type="journal article" date="2019" name="Int. J. Syst. Evol. Microbiol.">
        <title>The Global Catalogue of Microorganisms (GCM) 10K type strain sequencing project: providing services to taxonomists for standard genome sequencing and annotation.</title>
        <authorList>
            <consortium name="The Broad Institute Genomics Platform"/>
            <consortium name="The Broad Institute Genome Sequencing Center for Infectious Disease"/>
            <person name="Wu L."/>
            <person name="Ma J."/>
        </authorList>
    </citation>
    <scope>NUCLEOTIDE SEQUENCE [LARGE SCALE GENOMIC DNA]</scope>
    <source>
        <strain evidence="7">JCM 13813</strain>
    </source>
</reference>
<name>A0ABP5ILQ8_9ACTN</name>